<dbReference type="OrthoDB" id="6270329at2759"/>
<keyword evidence="3" id="KW-0175">Coiled coil</keyword>
<protein>
    <recommendedName>
        <fullName evidence="8">RWP-RK domain-containing protein</fullName>
    </recommendedName>
</protein>
<keyword evidence="6" id="KW-0539">Nucleus</keyword>
<organism evidence="9">
    <name type="scientific">Guillardia theta (strain CCMP2712)</name>
    <name type="common">Cryptophyte</name>
    <dbReference type="NCBI Taxonomy" id="905079"/>
    <lineage>
        <taxon>Eukaryota</taxon>
        <taxon>Cryptophyceae</taxon>
        <taxon>Pyrenomonadales</taxon>
        <taxon>Geminigeraceae</taxon>
        <taxon>Guillardia</taxon>
    </lineage>
</organism>
<proteinExistence type="predicted"/>
<gene>
    <name evidence="9" type="ORF">GUITHDRAFT_99575</name>
</gene>
<dbReference type="AlphaFoldDB" id="L1K389"/>
<keyword evidence="4" id="KW-0238">DNA-binding</keyword>
<dbReference type="PROSITE" id="PS51519">
    <property type="entry name" value="RWP_RK"/>
    <property type="match status" value="1"/>
</dbReference>
<reference evidence="11" key="2">
    <citation type="submission" date="2012-11" db="EMBL/GenBank/DDBJ databases">
        <authorList>
            <person name="Kuo A."/>
            <person name="Curtis B.A."/>
            <person name="Tanifuji G."/>
            <person name="Burki F."/>
            <person name="Gruber A."/>
            <person name="Irimia M."/>
            <person name="Maruyama S."/>
            <person name="Arias M.C."/>
            <person name="Ball S.G."/>
            <person name="Gile G.H."/>
            <person name="Hirakawa Y."/>
            <person name="Hopkins J.F."/>
            <person name="Rensing S.A."/>
            <person name="Schmutz J."/>
            <person name="Symeonidi A."/>
            <person name="Elias M."/>
            <person name="Eveleigh R.J."/>
            <person name="Herman E.K."/>
            <person name="Klute M.J."/>
            <person name="Nakayama T."/>
            <person name="Obornik M."/>
            <person name="Reyes-Prieto A."/>
            <person name="Armbrust E.V."/>
            <person name="Aves S.J."/>
            <person name="Beiko R.G."/>
            <person name="Coutinho P."/>
            <person name="Dacks J.B."/>
            <person name="Durnford D.G."/>
            <person name="Fast N.M."/>
            <person name="Green B.R."/>
            <person name="Grisdale C."/>
            <person name="Hempe F."/>
            <person name="Henrissat B."/>
            <person name="Hoppner M.P."/>
            <person name="Ishida K.-I."/>
            <person name="Kim E."/>
            <person name="Koreny L."/>
            <person name="Kroth P.G."/>
            <person name="Liu Y."/>
            <person name="Malik S.-B."/>
            <person name="Maier U.G."/>
            <person name="McRose D."/>
            <person name="Mock T."/>
            <person name="Neilson J.A."/>
            <person name="Onodera N.T."/>
            <person name="Poole A.M."/>
            <person name="Pritham E.J."/>
            <person name="Richards T.A."/>
            <person name="Rocap G."/>
            <person name="Roy S.W."/>
            <person name="Sarai C."/>
            <person name="Schaack S."/>
            <person name="Shirato S."/>
            <person name="Slamovits C.H."/>
            <person name="Spencer D.F."/>
            <person name="Suzuki S."/>
            <person name="Worden A.Z."/>
            <person name="Zauner S."/>
            <person name="Barry K."/>
            <person name="Bell C."/>
            <person name="Bharti A.K."/>
            <person name="Crow J.A."/>
            <person name="Grimwood J."/>
            <person name="Kramer R."/>
            <person name="Lindquist E."/>
            <person name="Lucas S."/>
            <person name="Salamov A."/>
            <person name="McFadden G.I."/>
            <person name="Lane C.E."/>
            <person name="Keeling P.J."/>
            <person name="Gray M.W."/>
            <person name="Grigoriev I.V."/>
            <person name="Archibald J.M."/>
        </authorList>
    </citation>
    <scope>NUCLEOTIDE SEQUENCE</scope>
    <source>
        <strain evidence="11">CCMP2712</strain>
    </source>
</reference>
<keyword evidence="5" id="KW-0804">Transcription</keyword>
<dbReference type="GO" id="GO:0003700">
    <property type="term" value="F:DNA-binding transcription factor activity"/>
    <property type="evidence" value="ECO:0007669"/>
    <property type="project" value="InterPro"/>
</dbReference>
<evidence type="ECO:0000256" key="5">
    <source>
        <dbReference type="ARBA" id="ARBA00023163"/>
    </source>
</evidence>
<evidence type="ECO:0000259" key="8">
    <source>
        <dbReference type="PROSITE" id="PS51519"/>
    </source>
</evidence>
<dbReference type="Pfam" id="PF02042">
    <property type="entry name" value="RWP-RK"/>
    <property type="match status" value="1"/>
</dbReference>
<dbReference type="KEGG" id="gtt:GUITHDRAFT_99575"/>
<evidence type="ECO:0000256" key="7">
    <source>
        <dbReference type="SAM" id="MobiDB-lite"/>
    </source>
</evidence>
<dbReference type="GO" id="GO:0003677">
    <property type="term" value="F:DNA binding"/>
    <property type="evidence" value="ECO:0007669"/>
    <property type="project" value="UniProtKB-KW"/>
</dbReference>
<evidence type="ECO:0000256" key="1">
    <source>
        <dbReference type="ARBA" id="ARBA00004049"/>
    </source>
</evidence>
<dbReference type="RefSeq" id="XP_005841905.1">
    <property type="nucleotide sequence ID" value="XM_005841848.1"/>
</dbReference>
<evidence type="ECO:0000313" key="11">
    <source>
        <dbReference type="Proteomes" id="UP000011087"/>
    </source>
</evidence>
<evidence type="ECO:0000256" key="6">
    <source>
        <dbReference type="ARBA" id="ARBA00023242"/>
    </source>
</evidence>
<dbReference type="HOGENOM" id="CLU_786300_0_0_1"/>
<evidence type="ECO:0000313" key="9">
    <source>
        <dbReference type="EMBL" id="EKX54925.1"/>
    </source>
</evidence>
<evidence type="ECO:0000256" key="4">
    <source>
        <dbReference type="ARBA" id="ARBA00023125"/>
    </source>
</evidence>
<dbReference type="InterPro" id="IPR003035">
    <property type="entry name" value="RWP-RK_dom"/>
</dbReference>
<sequence>MIHLGNSLPPLTYPSQAASIGSLTSYHVERQHWFWDEMEKICVQTSSEQRGEGRSDTGLPQSLDKLLHVMTATIKNKSVFVNASDSSLSPLVQPSATAELSELSASHRRFDSEASEDNQKPSDGQESPRTQSPMSSSTEDASSDVVNTIFPRRKAGQDRRNGEPVVLRESTLREHFSLPLKEAAGRLGISPTAMKSACRRLGIKKWPYRTDSQCQNLPLPQVIQHLVKENKVLTWDAVNACYLVLDGERFKERFNQLREIRQKHKDGALERPFSRMHNFFVLDRGEKWANTGTTFRPKHPRYAPEGIYLTSRDTAADASRHEHGLQAQREVPSPLAVLAAAAVEEGGSGSLVK</sequence>
<dbReference type="PANTHER" id="PTHR46373:SF2">
    <property type="entry name" value="RWP-RK DOMAIN-CONTAINING PROTEIN"/>
    <property type="match status" value="1"/>
</dbReference>
<keyword evidence="2" id="KW-0805">Transcription regulation</keyword>
<dbReference type="InterPro" id="IPR044607">
    <property type="entry name" value="RKD-like"/>
</dbReference>
<dbReference type="EnsemblProtists" id="EKX54925">
    <property type="protein sequence ID" value="EKX54925"/>
    <property type="gene ID" value="GUITHDRAFT_99575"/>
</dbReference>
<accession>L1K389</accession>
<feature type="domain" description="RWP-RK" evidence="8">
    <location>
        <begin position="153"/>
        <end position="234"/>
    </location>
</feature>
<dbReference type="Proteomes" id="UP000011087">
    <property type="component" value="Unassembled WGS sequence"/>
</dbReference>
<feature type="compositionally biased region" description="Basic and acidic residues" evidence="7">
    <location>
        <begin position="108"/>
        <end position="120"/>
    </location>
</feature>
<dbReference type="PaxDb" id="55529-EKX54925"/>
<feature type="compositionally biased region" description="Polar residues" evidence="7">
    <location>
        <begin position="121"/>
        <end position="146"/>
    </location>
</feature>
<dbReference type="GeneID" id="17311459"/>
<reference evidence="9 11" key="1">
    <citation type="journal article" date="2012" name="Nature">
        <title>Algal genomes reveal evolutionary mosaicism and the fate of nucleomorphs.</title>
        <authorList>
            <consortium name="DOE Joint Genome Institute"/>
            <person name="Curtis B.A."/>
            <person name="Tanifuji G."/>
            <person name="Burki F."/>
            <person name="Gruber A."/>
            <person name="Irimia M."/>
            <person name="Maruyama S."/>
            <person name="Arias M.C."/>
            <person name="Ball S.G."/>
            <person name="Gile G.H."/>
            <person name="Hirakawa Y."/>
            <person name="Hopkins J.F."/>
            <person name="Kuo A."/>
            <person name="Rensing S.A."/>
            <person name="Schmutz J."/>
            <person name="Symeonidi A."/>
            <person name="Elias M."/>
            <person name="Eveleigh R.J."/>
            <person name="Herman E.K."/>
            <person name="Klute M.J."/>
            <person name="Nakayama T."/>
            <person name="Obornik M."/>
            <person name="Reyes-Prieto A."/>
            <person name="Armbrust E.V."/>
            <person name="Aves S.J."/>
            <person name="Beiko R.G."/>
            <person name="Coutinho P."/>
            <person name="Dacks J.B."/>
            <person name="Durnford D.G."/>
            <person name="Fast N.M."/>
            <person name="Green B.R."/>
            <person name="Grisdale C.J."/>
            <person name="Hempel F."/>
            <person name="Henrissat B."/>
            <person name="Hoppner M.P."/>
            <person name="Ishida K."/>
            <person name="Kim E."/>
            <person name="Koreny L."/>
            <person name="Kroth P.G."/>
            <person name="Liu Y."/>
            <person name="Malik S.B."/>
            <person name="Maier U.G."/>
            <person name="McRose D."/>
            <person name="Mock T."/>
            <person name="Neilson J.A."/>
            <person name="Onodera N.T."/>
            <person name="Poole A.M."/>
            <person name="Pritham E.J."/>
            <person name="Richards T.A."/>
            <person name="Rocap G."/>
            <person name="Roy S.W."/>
            <person name="Sarai C."/>
            <person name="Schaack S."/>
            <person name="Shirato S."/>
            <person name="Slamovits C.H."/>
            <person name="Spencer D.F."/>
            <person name="Suzuki S."/>
            <person name="Worden A.Z."/>
            <person name="Zauner S."/>
            <person name="Barry K."/>
            <person name="Bell C."/>
            <person name="Bharti A.K."/>
            <person name="Crow J.A."/>
            <person name="Grimwood J."/>
            <person name="Kramer R."/>
            <person name="Lindquist E."/>
            <person name="Lucas S."/>
            <person name="Salamov A."/>
            <person name="McFadden G.I."/>
            <person name="Lane C.E."/>
            <person name="Keeling P.J."/>
            <person name="Gray M.W."/>
            <person name="Grigoriev I.V."/>
            <person name="Archibald J.M."/>
        </authorList>
    </citation>
    <scope>NUCLEOTIDE SEQUENCE</scope>
    <source>
        <strain evidence="9 11">CCMP2712</strain>
    </source>
</reference>
<dbReference type="PANTHER" id="PTHR46373">
    <property type="entry name" value="PROTEIN RKD4"/>
    <property type="match status" value="1"/>
</dbReference>
<keyword evidence="11" id="KW-1185">Reference proteome</keyword>
<reference evidence="10" key="3">
    <citation type="submission" date="2015-06" db="UniProtKB">
        <authorList>
            <consortium name="EnsemblProtists"/>
        </authorList>
    </citation>
    <scope>IDENTIFICATION</scope>
</reference>
<name>L1K389_GUITC</name>
<feature type="region of interest" description="Disordered" evidence="7">
    <location>
        <begin position="99"/>
        <end position="167"/>
    </location>
</feature>
<evidence type="ECO:0000256" key="3">
    <source>
        <dbReference type="ARBA" id="ARBA00023054"/>
    </source>
</evidence>
<evidence type="ECO:0000256" key="2">
    <source>
        <dbReference type="ARBA" id="ARBA00023015"/>
    </source>
</evidence>
<comment type="function">
    <text evidence="1">Putative transcription factor.</text>
</comment>
<evidence type="ECO:0000313" key="10">
    <source>
        <dbReference type="EnsemblProtists" id="EKX54925"/>
    </source>
</evidence>
<dbReference type="EMBL" id="JH992966">
    <property type="protein sequence ID" value="EKX54925.1"/>
    <property type="molecule type" value="Genomic_DNA"/>
</dbReference>